<dbReference type="Pfam" id="PF00005">
    <property type="entry name" value="ABC_tran"/>
    <property type="match status" value="1"/>
</dbReference>
<dbReference type="GO" id="GO:0005524">
    <property type="term" value="F:ATP binding"/>
    <property type="evidence" value="ECO:0007669"/>
    <property type="project" value="UniProtKB-KW"/>
</dbReference>
<dbReference type="PROSITE" id="PS00211">
    <property type="entry name" value="ABC_TRANSPORTER_1"/>
    <property type="match status" value="1"/>
</dbReference>
<dbReference type="GO" id="GO:0140359">
    <property type="term" value="F:ABC-type transporter activity"/>
    <property type="evidence" value="ECO:0007669"/>
    <property type="project" value="InterPro"/>
</dbReference>
<keyword evidence="3 8" id="KW-0812">Transmembrane</keyword>
<dbReference type="AlphaFoldDB" id="A0A1I1AT37"/>
<evidence type="ECO:0000256" key="2">
    <source>
        <dbReference type="ARBA" id="ARBA00022448"/>
    </source>
</evidence>
<dbReference type="PANTHER" id="PTHR24221">
    <property type="entry name" value="ATP-BINDING CASSETTE SUB-FAMILY B"/>
    <property type="match status" value="1"/>
</dbReference>
<protein>
    <submittedName>
        <fullName evidence="11">ATP-binding cassette, subfamily B</fullName>
    </submittedName>
</protein>
<keyword evidence="2" id="KW-0813">Transport</keyword>
<dbReference type="InterPro" id="IPR003439">
    <property type="entry name" value="ABC_transporter-like_ATP-bd"/>
</dbReference>
<dbReference type="Gene3D" id="1.20.1560.10">
    <property type="entry name" value="ABC transporter type 1, transmembrane domain"/>
    <property type="match status" value="1"/>
</dbReference>
<dbReference type="SUPFAM" id="SSF90123">
    <property type="entry name" value="ABC transporter transmembrane region"/>
    <property type="match status" value="1"/>
</dbReference>
<feature type="transmembrane region" description="Helical" evidence="8">
    <location>
        <begin position="260"/>
        <end position="278"/>
    </location>
</feature>
<dbReference type="GO" id="GO:0016887">
    <property type="term" value="F:ATP hydrolysis activity"/>
    <property type="evidence" value="ECO:0007669"/>
    <property type="project" value="InterPro"/>
</dbReference>
<name>A0A1I1AT37_9CLOT</name>
<feature type="domain" description="ABC transporter" evidence="9">
    <location>
        <begin position="347"/>
        <end position="586"/>
    </location>
</feature>
<dbReference type="SMART" id="SM00382">
    <property type="entry name" value="AAA"/>
    <property type="match status" value="1"/>
</dbReference>
<evidence type="ECO:0000256" key="6">
    <source>
        <dbReference type="ARBA" id="ARBA00022989"/>
    </source>
</evidence>
<dbReference type="InterPro" id="IPR027417">
    <property type="entry name" value="P-loop_NTPase"/>
</dbReference>
<reference evidence="11 12" key="1">
    <citation type="submission" date="2016-10" db="EMBL/GenBank/DDBJ databases">
        <authorList>
            <person name="de Groot N.N."/>
        </authorList>
    </citation>
    <scope>NUCLEOTIDE SEQUENCE [LARGE SCALE GENOMIC DNA]</scope>
    <source>
        <strain evidence="11 12">DSM 12271</strain>
    </source>
</reference>
<dbReference type="GO" id="GO:0034040">
    <property type="term" value="F:ATPase-coupled lipid transmembrane transporter activity"/>
    <property type="evidence" value="ECO:0007669"/>
    <property type="project" value="TreeGrafter"/>
</dbReference>
<evidence type="ECO:0000313" key="11">
    <source>
        <dbReference type="EMBL" id="SFB41184.1"/>
    </source>
</evidence>
<dbReference type="OrthoDB" id="9762778at2"/>
<dbReference type="InterPro" id="IPR011527">
    <property type="entry name" value="ABC1_TM_dom"/>
</dbReference>
<feature type="transmembrane region" description="Helical" evidence="8">
    <location>
        <begin position="144"/>
        <end position="161"/>
    </location>
</feature>
<keyword evidence="6 8" id="KW-1133">Transmembrane helix</keyword>
<dbReference type="Pfam" id="PF00664">
    <property type="entry name" value="ABC_membrane"/>
    <property type="match status" value="1"/>
</dbReference>
<organism evidence="11 12">
    <name type="scientific">Clostridium frigidicarnis</name>
    <dbReference type="NCBI Taxonomy" id="84698"/>
    <lineage>
        <taxon>Bacteria</taxon>
        <taxon>Bacillati</taxon>
        <taxon>Bacillota</taxon>
        <taxon>Clostridia</taxon>
        <taxon>Eubacteriales</taxon>
        <taxon>Clostridiaceae</taxon>
        <taxon>Clostridium</taxon>
    </lineage>
</organism>
<evidence type="ECO:0000313" key="12">
    <source>
        <dbReference type="Proteomes" id="UP000198619"/>
    </source>
</evidence>
<evidence type="ECO:0000259" key="10">
    <source>
        <dbReference type="PROSITE" id="PS50929"/>
    </source>
</evidence>
<dbReference type="Proteomes" id="UP000198619">
    <property type="component" value="Unassembled WGS sequence"/>
</dbReference>
<feature type="transmembrane region" description="Helical" evidence="8">
    <location>
        <begin position="21"/>
        <end position="48"/>
    </location>
</feature>
<dbReference type="FunFam" id="1.20.1560.10:FF:000127">
    <property type="entry name" value="ABC transporter ATP-binding protein"/>
    <property type="match status" value="1"/>
</dbReference>
<keyword evidence="5 11" id="KW-0067">ATP-binding</keyword>
<dbReference type="PROSITE" id="PS50893">
    <property type="entry name" value="ABC_TRANSPORTER_2"/>
    <property type="match status" value="1"/>
</dbReference>
<dbReference type="InterPro" id="IPR003593">
    <property type="entry name" value="AAA+_ATPase"/>
</dbReference>
<dbReference type="InterPro" id="IPR036640">
    <property type="entry name" value="ABC1_TM_sf"/>
</dbReference>
<dbReference type="SUPFAM" id="SSF52540">
    <property type="entry name" value="P-loop containing nucleoside triphosphate hydrolases"/>
    <property type="match status" value="1"/>
</dbReference>
<evidence type="ECO:0000256" key="7">
    <source>
        <dbReference type="ARBA" id="ARBA00023136"/>
    </source>
</evidence>
<evidence type="ECO:0000256" key="1">
    <source>
        <dbReference type="ARBA" id="ARBA00004651"/>
    </source>
</evidence>
<evidence type="ECO:0000256" key="8">
    <source>
        <dbReference type="SAM" id="Phobius"/>
    </source>
</evidence>
<dbReference type="PROSITE" id="PS50929">
    <property type="entry name" value="ABC_TM1F"/>
    <property type="match status" value="1"/>
</dbReference>
<dbReference type="EMBL" id="FOKI01000046">
    <property type="protein sequence ID" value="SFB41184.1"/>
    <property type="molecule type" value="Genomic_DNA"/>
</dbReference>
<feature type="domain" description="ABC transmembrane type-1" evidence="10">
    <location>
        <begin position="23"/>
        <end position="316"/>
    </location>
</feature>
<dbReference type="Gene3D" id="3.40.50.300">
    <property type="entry name" value="P-loop containing nucleotide triphosphate hydrolases"/>
    <property type="match status" value="1"/>
</dbReference>
<comment type="subcellular location">
    <subcellularLocation>
        <location evidence="1">Cell membrane</location>
        <topology evidence="1">Multi-pass membrane protein</topology>
    </subcellularLocation>
</comment>
<feature type="transmembrane region" description="Helical" evidence="8">
    <location>
        <begin position="68"/>
        <end position="94"/>
    </location>
</feature>
<accession>A0A1I1AT37</accession>
<sequence>MNTKKKGIPRLLEIAGEKRGLLIGSSILSAISAILMLLPYIAVYFIMAELLKNASNLTGAHSSYMMKWGMVALGGLLGGVIFIYGSGLMSHAAAYRILYRLRVRLSAHIGKLPLGYLSNTSTGIIKKTFEQNIGKIETFVAHQLPDMVNVLITGVVIIILMLTINPLLTIAAMIPPILGFYIQMKKRSGQAAKESAKSYYDALERISTSTTQYVKGIPVVKVFGRTVRSFRKFYDDMIAYRDYCVQYTDHFQNTYISAKILLNSTLIMILPVGILLIGKQGTNLSLTQTILFFIIIAPAMASPMSKFMGFASALGDISEGVARIDDIFSQKTMEEPKYPKLPSLYNLEFKNVSFSYNAEDESTRKEALTGISFKAKQGSITALVGPSGSGKSTVANLIPRFWDIQQGKISIGGVDIRDIKTNELMNLVSFVFQDTFLFNDTVFENIRLGRPSATKEEVYAASKAAQCHKFIEKLENGYETIVGGGDMHFSGGEKQRICVARAILKNTPILVLDEATAFADPENEYNMQLALRELIKNKTVIMIAHRLTTIQDANQIIVMNQGKIVEQGDHNILIDKEGLYKKLWDAYTMASNWGLGKGVDLNENFL</sequence>
<dbReference type="RefSeq" id="WP_090042942.1">
    <property type="nucleotide sequence ID" value="NZ_FOKI01000046.1"/>
</dbReference>
<dbReference type="InterPro" id="IPR039421">
    <property type="entry name" value="Type_1_exporter"/>
</dbReference>
<proteinExistence type="predicted"/>
<evidence type="ECO:0000256" key="5">
    <source>
        <dbReference type="ARBA" id="ARBA00022840"/>
    </source>
</evidence>
<keyword evidence="4" id="KW-0547">Nucleotide-binding</keyword>
<feature type="transmembrane region" description="Helical" evidence="8">
    <location>
        <begin position="284"/>
        <end position="301"/>
    </location>
</feature>
<keyword evidence="7 8" id="KW-0472">Membrane</keyword>
<dbReference type="PANTHER" id="PTHR24221:SF397">
    <property type="entry name" value="ABC TRANSPORTER, ATP-BINDING TRANSMEMBRANE PROTEIN"/>
    <property type="match status" value="1"/>
</dbReference>
<keyword evidence="12" id="KW-1185">Reference proteome</keyword>
<dbReference type="STRING" id="84698.SAMN04488528_104610"/>
<dbReference type="GO" id="GO:0005886">
    <property type="term" value="C:plasma membrane"/>
    <property type="evidence" value="ECO:0007669"/>
    <property type="project" value="UniProtKB-SubCell"/>
</dbReference>
<dbReference type="FunFam" id="3.40.50.300:FF:000287">
    <property type="entry name" value="Multidrug ABC transporter ATP-binding protein"/>
    <property type="match status" value="1"/>
</dbReference>
<gene>
    <name evidence="11" type="ORF">SAMN04488528_104610</name>
</gene>
<dbReference type="CDD" id="cd07346">
    <property type="entry name" value="ABC_6TM_exporters"/>
    <property type="match status" value="1"/>
</dbReference>
<evidence type="ECO:0000256" key="4">
    <source>
        <dbReference type="ARBA" id="ARBA00022741"/>
    </source>
</evidence>
<evidence type="ECO:0000259" key="9">
    <source>
        <dbReference type="PROSITE" id="PS50893"/>
    </source>
</evidence>
<dbReference type="InterPro" id="IPR017871">
    <property type="entry name" value="ABC_transporter-like_CS"/>
</dbReference>
<evidence type="ECO:0000256" key="3">
    <source>
        <dbReference type="ARBA" id="ARBA00022692"/>
    </source>
</evidence>